<feature type="compositionally biased region" description="Acidic residues" evidence="7">
    <location>
        <begin position="81"/>
        <end position="90"/>
    </location>
</feature>
<dbReference type="EMBL" id="JADOXO010000078">
    <property type="protein sequence ID" value="KAF9814922.1"/>
    <property type="molecule type" value="Genomic_DNA"/>
</dbReference>
<evidence type="ECO:0000259" key="8">
    <source>
        <dbReference type="Pfam" id="PF07962"/>
    </source>
</evidence>
<evidence type="ECO:0000256" key="3">
    <source>
        <dbReference type="ARBA" id="ARBA00022763"/>
    </source>
</evidence>
<dbReference type="GO" id="GO:0006974">
    <property type="term" value="P:DNA damage response"/>
    <property type="evidence" value="ECO:0007669"/>
    <property type="project" value="UniProtKB-KW"/>
</dbReference>
<dbReference type="PANTHER" id="PTHR13220:SF11">
    <property type="entry name" value="TIMELESS-INTERACTING PROTEIN"/>
    <property type="match status" value="1"/>
</dbReference>
<dbReference type="GO" id="GO:0003677">
    <property type="term" value="F:DNA binding"/>
    <property type="evidence" value="ECO:0007669"/>
    <property type="project" value="TreeGrafter"/>
</dbReference>
<keyword evidence="4 6" id="KW-0539">Nucleus</keyword>
<feature type="compositionally biased region" description="Basic and acidic residues" evidence="7">
    <location>
        <begin position="101"/>
        <end position="110"/>
    </location>
</feature>
<evidence type="ECO:0000256" key="7">
    <source>
        <dbReference type="SAM" id="MobiDB-lite"/>
    </source>
</evidence>
<comment type="similarity">
    <text evidence="2 6">Belongs to the CSM3 family.</text>
</comment>
<gene>
    <name evidence="9" type="ORF">IEO21_04866</name>
</gene>
<evidence type="ECO:0000256" key="2">
    <source>
        <dbReference type="ARBA" id="ARBA00006075"/>
    </source>
</evidence>
<protein>
    <recommendedName>
        <fullName evidence="6">Chromosome segregation in meiosis protein</fullName>
    </recommendedName>
</protein>
<dbReference type="Proteomes" id="UP000639403">
    <property type="component" value="Unassembled WGS sequence"/>
</dbReference>
<dbReference type="GO" id="GO:0031297">
    <property type="term" value="P:replication fork processing"/>
    <property type="evidence" value="ECO:0007669"/>
    <property type="project" value="UniProtKB-UniRule"/>
</dbReference>
<evidence type="ECO:0000256" key="4">
    <source>
        <dbReference type="ARBA" id="ARBA00023242"/>
    </source>
</evidence>
<feature type="region of interest" description="Disordered" evidence="7">
    <location>
        <begin position="1"/>
        <end position="183"/>
    </location>
</feature>
<organism evidence="9 10">
    <name type="scientific">Rhodonia placenta</name>
    <dbReference type="NCBI Taxonomy" id="104341"/>
    <lineage>
        <taxon>Eukaryota</taxon>
        <taxon>Fungi</taxon>
        <taxon>Dikarya</taxon>
        <taxon>Basidiomycota</taxon>
        <taxon>Agaricomycotina</taxon>
        <taxon>Agaricomycetes</taxon>
        <taxon>Polyporales</taxon>
        <taxon>Adustoporiaceae</taxon>
        <taxon>Rhodonia</taxon>
    </lineage>
</organism>
<feature type="compositionally biased region" description="Basic and acidic residues" evidence="7">
    <location>
        <begin position="137"/>
        <end position="146"/>
    </location>
</feature>
<comment type="caution">
    <text evidence="9">The sequence shown here is derived from an EMBL/GenBank/DDBJ whole genome shotgun (WGS) entry which is preliminary data.</text>
</comment>
<dbReference type="GO" id="GO:0043111">
    <property type="term" value="P:replication fork arrest"/>
    <property type="evidence" value="ECO:0007669"/>
    <property type="project" value="TreeGrafter"/>
</dbReference>
<accession>A0A8H7U2M5</accession>
<dbReference type="GO" id="GO:0031298">
    <property type="term" value="C:replication fork protection complex"/>
    <property type="evidence" value="ECO:0007669"/>
    <property type="project" value="TreeGrafter"/>
</dbReference>
<feature type="compositionally biased region" description="Polar residues" evidence="7">
    <location>
        <begin position="406"/>
        <end position="416"/>
    </location>
</feature>
<feature type="compositionally biased region" description="Polar residues" evidence="7">
    <location>
        <begin position="312"/>
        <end position="327"/>
    </location>
</feature>
<dbReference type="GO" id="GO:0000076">
    <property type="term" value="P:DNA replication checkpoint signaling"/>
    <property type="evidence" value="ECO:0007669"/>
    <property type="project" value="UniProtKB-UniRule"/>
</dbReference>
<reference evidence="9" key="1">
    <citation type="submission" date="2020-11" db="EMBL/GenBank/DDBJ databases">
        <authorList>
            <person name="Koelle M."/>
            <person name="Horta M.A.C."/>
            <person name="Nowrousian M."/>
            <person name="Ohm R.A."/>
            <person name="Benz P."/>
            <person name="Pilgard A."/>
        </authorList>
    </citation>
    <scope>NUCLEOTIDE SEQUENCE</scope>
    <source>
        <strain evidence="9">FPRL280</strain>
    </source>
</reference>
<sequence length="425" mass="46826">MASIALEDIWDAPVEPSYPHASVKTSRTEEDDDTTTLPPSKRPKSTLFLDSDDEDDVSRPATRKVIPPAANRSEIDAMFDALEEEPDEAFQDLPPSLNLDALRKEADAKNAKAHAKANPLDLTGESSQNASGAARGNSKDDKDTTEKKRKPLPKLDEARLLGPDGFPALVKQTKNFKPKGKGHEFWTHRMYPKTQFRDTVQRVEKLCHSKRMHVALSVWRDESKGLINGRKVDAALSDSDNSSDDDNGSMPRNSNAASIAQDIVTAPTASSSRAPSRPPSSSEPPSADGFDDFDIDAIIREEEEQQRVASEMSRQMSSPDTNPQYRSKPTVAPSPNVDDEAMWEQLMDELPEAALPLVNPPSIVPASSGNINNDMDEDEDMWDAVREIEAARDSISTSSIHMQDASLVQNLDTPTNEEGWDEMYA</sequence>
<evidence type="ECO:0000313" key="10">
    <source>
        <dbReference type="Proteomes" id="UP000639403"/>
    </source>
</evidence>
<evidence type="ECO:0000256" key="6">
    <source>
        <dbReference type="RuleBase" id="RU366049"/>
    </source>
</evidence>
<evidence type="ECO:0000313" key="9">
    <source>
        <dbReference type="EMBL" id="KAF9814922.1"/>
    </source>
</evidence>
<feature type="region of interest" description="Disordered" evidence="7">
    <location>
        <begin position="227"/>
        <end position="336"/>
    </location>
</feature>
<comment type="subcellular location">
    <subcellularLocation>
        <location evidence="1 6">Nucleus</location>
    </subcellularLocation>
</comment>
<evidence type="ECO:0000256" key="5">
    <source>
        <dbReference type="ARBA" id="ARBA00023306"/>
    </source>
</evidence>
<keyword evidence="5 6" id="KW-0131">Cell cycle</keyword>
<dbReference type="AlphaFoldDB" id="A0A8H7U2M5"/>
<name>A0A8H7U2M5_9APHY</name>
<evidence type="ECO:0000256" key="1">
    <source>
        <dbReference type="ARBA" id="ARBA00004123"/>
    </source>
</evidence>
<feature type="domain" description="Chromosome segregation in meiosis protein 3" evidence="8">
    <location>
        <begin position="154"/>
        <end position="223"/>
    </location>
</feature>
<keyword evidence="3 6" id="KW-0227">DNA damage</keyword>
<reference evidence="9" key="2">
    <citation type="journal article" name="Front. Microbiol.">
        <title>Degradative Capacity of Two Strains of Rhodonia placenta: From Phenotype to Genotype.</title>
        <authorList>
            <person name="Kolle M."/>
            <person name="Horta M.A.C."/>
            <person name="Nowrousian M."/>
            <person name="Ohm R.A."/>
            <person name="Benz J.P."/>
            <person name="Pilgard A."/>
        </authorList>
    </citation>
    <scope>NUCLEOTIDE SEQUENCE</scope>
    <source>
        <strain evidence="9">FPRL280</strain>
    </source>
</reference>
<dbReference type="PANTHER" id="PTHR13220">
    <property type="entry name" value="TIMELESS INTERACTING-RELATED"/>
    <property type="match status" value="1"/>
</dbReference>
<comment type="function">
    <text evidence="6">Plays an important role in the control of DNA replication and the maintenance of replication fork stability.</text>
</comment>
<feature type="region of interest" description="Disordered" evidence="7">
    <location>
        <begin position="406"/>
        <end position="425"/>
    </location>
</feature>
<dbReference type="InterPro" id="IPR012923">
    <property type="entry name" value="Csm3"/>
</dbReference>
<dbReference type="Pfam" id="PF07962">
    <property type="entry name" value="Swi3"/>
    <property type="match status" value="1"/>
</dbReference>
<feature type="compositionally biased region" description="Low complexity" evidence="7">
    <location>
        <begin position="265"/>
        <end position="275"/>
    </location>
</feature>
<dbReference type="InterPro" id="IPR040038">
    <property type="entry name" value="TIPIN/Csm3/Swi3"/>
</dbReference>
<proteinExistence type="inferred from homology"/>